<dbReference type="InterPro" id="IPR011009">
    <property type="entry name" value="Kinase-like_dom_sf"/>
</dbReference>
<dbReference type="EMBL" id="QZCH01000002">
    <property type="protein sequence ID" value="RJG50628.1"/>
    <property type="molecule type" value="Genomic_DNA"/>
</dbReference>
<proteinExistence type="predicted"/>
<dbReference type="SUPFAM" id="SSF56112">
    <property type="entry name" value="Protein kinase-like (PK-like)"/>
    <property type="match status" value="1"/>
</dbReference>
<sequence>MTIIAERFQKIMEIAPSQETAQLLQLLSDDYLDLPRAISSQQYIWQHKDLGFLGLKWAQGDMQRSFLEHEAQFIRARQHPVFPEFVDIKHHGKTSVLITRWFEGVSLAQLSKEKRAITFDWLALLEQSLVYCHQHGFNHGDIKPANILIGKDQVKLINFNNVIKHGECYQQQALHQNSGFASLEALSAEGVAKPQQDWYSLAVTLIASQQTHPAYMANQARFDTNSNACVPTKYLQIIRQEYKRVLKHA</sequence>
<dbReference type="PANTHER" id="PTHR24361">
    <property type="entry name" value="MITOGEN-ACTIVATED KINASE KINASE KINASE"/>
    <property type="match status" value="1"/>
</dbReference>
<dbReference type="PROSITE" id="PS50011">
    <property type="entry name" value="PROTEIN_KINASE_DOM"/>
    <property type="match status" value="1"/>
</dbReference>
<feature type="domain" description="Protein kinase" evidence="1">
    <location>
        <begin position="1"/>
        <end position="249"/>
    </location>
</feature>
<dbReference type="AlphaFoldDB" id="A0A418YJ07"/>
<dbReference type="PROSITE" id="PS00108">
    <property type="entry name" value="PROTEIN_KINASE_ST"/>
    <property type="match status" value="1"/>
</dbReference>
<dbReference type="Gene3D" id="1.10.510.10">
    <property type="entry name" value="Transferase(Phosphotransferase) domain 1"/>
    <property type="match status" value="1"/>
</dbReference>
<dbReference type="GO" id="GO:0005524">
    <property type="term" value="F:ATP binding"/>
    <property type="evidence" value="ECO:0007669"/>
    <property type="project" value="InterPro"/>
</dbReference>
<comment type="caution">
    <text evidence="2">The sequence shown here is derived from an EMBL/GenBank/DDBJ whole genome shotgun (WGS) entry which is preliminary data.</text>
</comment>
<dbReference type="Proteomes" id="UP000283255">
    <property type="component" value="Unassembled WGS sequence"/>
</dbReference>
<evidence type="ECO:0000259" key="1">
    <source>
        <dbReference type="PROSITE" id="PS50011"/>
    </source>
</evidence>
<dbReference type="InterPro" id="IPR000719">
    <property type="entry name" value="Prot_kinase_dom"/>
</dbReference>
<organism evidence="2 3">
    <name type="scientific">Motilimonas pumila</name>
    <dbReference type="NCBI Taxonomy" id="2303987"/>
    <lineage>
        <taxon>Bacteria</taxon>
        <taxon>Pseudomonadati</taxon>
        <taxon>Pseudomonadota</taxon>
        <taxon>Gammaproteobacteria</taxon>
        <taxon>Alteromonadales</taxon>
        <taxon>Alteromonadales genera incertae sedis</taxon>
        <taxon>Motilimonas</taxon>
    </lineage>
</organism>
<keyword evidence="3" id="KW-1185">Reference proteome</keyword>
<evidence type="ECO:0000313" key="2">
    <source>
        <dbReference type="EMBL" id="RJG50628.1"/>
    </source>
</evidence>
<name>A0A418YJ07_9GAMM</name>
<reference evidence="2 3" key="2">
    <citation type="submission" date="2019-01" db="EMBL/GenBank/DDBJ databases">
        <title>Motilimonas pumilus sp. nov., isolated from the gut of sea cucumber (Apostichopus japonicus).</title>
        <authorList>
            <person name="Wang F.-Q."/>
            <person name="Ren L.-H."/>
            <person name="Lin Y.-W."/>
            <person name="Sun G.-H."/>
            <person name="Du Z.-J."/>
            <person name="Zhao J.-X."/>
            <person name="Liu X.-J."/>
            <person name="Liu L.-J."/>
        </authorList>
    </citation>
    <scope>NUCLEOTIDE SEQUENCE [LARGE SCALE GENOMIC DNA]</scope>
    <source>
        <strain evidence="2 3">PLHSC7-2</strain>
    </source>
</reference>
<dbReference type="InterPro" id="IPR053235">
    <property type="entry name" value="Ser_Thr_kinase"/>
</dbReference>
<dbReference type="GO" id="GO:0005737">
    <property type="term" value="C:cytoplasm"/>
    <property type="evidence" value="ECO:0007669"/>
    <property type="project" value="TreeGrafter"/>
</dbReference>
<evidence type="ECO:0000313" key="3">
    <source>
        <dbReference type="Proteomes" id="UP000283255"/>
    </source>
</evidence>
<accession>A0A418YJ07</accession>
<protein>
    <recommendedName>
        <fullName evidence="1">Protein kinase domain-containing protein</fullName>
    </recommendedName>
</protein>
<dbReference type="SMART" id="SM00220">
    <property type="entry name" value="S_TKc"/>
    <property type="match status" value="1"/>
</dbReference>
<gene>
    <name evidence="2" type="ORF">D1Z90_03920</name>
</gene>
<reference evidence="2 3" key="1">
    <citation type="submission" date="2018-09" db="EMBL/GenBank/DDBJ databases">
        <authorList>
            <person name="Wang F."/>
        </authorList>
    </citation>
    <scope>NUCLEOTIDE SEQUENCE [LARGE SCALE GENOMIC DNA]</scope>
    <source>
        <strain evidence="2 3">PLHSC7-2</strain>
    </source>
</reference>
<dbReference type="Pfam" id="PF00069">
    <property type="entry name" value="Pkinase"/>
    <property type="match status" value="1"/>
</dbReference>
<dbReference type="GO" id="GO:0004674">
    <property type="term" value="F:protein serine/threonine kinase activity"/>
    <property type="evidence" value="ECO:0007669"/>
    <property type="project" value="TreeGrafter"/>
</dbReference>
<dbReference type="InterPro" id="IPR008271">
    <property type="entry name" value="Ser/Thr_kinase_AS"/>
</dbReference>